<proteinExistence type="predicted"/>
<organism evidence="3 4">
    <name type="scientific">Apatococcus lobatus</name>
    <dbReference type="NCBI Taxonomy" id="904363"/>
    <lineage>
        <taxon>Eukaryota</taxon>
        <taxon>Viridiplantae</taxon>
        <taxon>Chlorophyta</taxon>
        <taxon>core chlorophytes</taxon>
        <taxon>Trebouxiophyceae</taxon>
        <taxon>Chlorellales</taxon>
        <taxon>Chlorellaceae</taxon>
        <taxon>Apatococcus</taxon>
    </lineage>
</organism>
<dbReference type="InterPro" id="IPR045288">
    <property type="entry name" value="At1g75140-like"/>
</dbReference>
<feature type="compositionally biased region" description="Low complexity" evidence="1">
    <location>
        <begin position="333"/>
        <end position="350"/>
    </location>
</feature>
<feature type="region of interest" description="Disordered" evidence="1">
    <location>
        <begin position="615"/>
        <end position="647"/>
    </location>
</feature>
<reference evidence="3 4" key="1">
    <citation type="journal article" date="2024" name="Nat. Commun.">
        <title>Phylogenomics reveals the evolutionary origins of lichenization in chlorophyte algae.</title>
        <authorList>
            <person name="Puginier C."/>
            <person name="Libourel C."/>
            <person name="Otte J."/>
            <person name="Skaloud P."/>
            <person name="Haon M."/>
            <person name="Grisel S."/>
            <person name="Petersen M."/>
            <person name="Berrin J.G."/>
            <person name="Delaux P.M."/>
            <person name="Dal Grande F."/>
            <person name="Keller J."/>
        </authorList>
    </citation>
    <scope>NUCLEOTIDE SEQUENCE [LARGE SCALE GENOMIC DNA]</scope>
    <source>
        <strain evidence="3 4">SAG 2145</strain>
    </source>
</reference>
<evidence type="ECO:0000313" key="3">
    <source>
        <dbReference type="EMBL" id="KAK9833622.1"/>
    </source>
</evidence>
<dbReference type="AlphaFoldDB" id="A0AAW1RIT8"/>
<sequence>MQRILHVCCTLVVFLIACVTPLCWAVEPATCSNSEAGLPADSQHLQPAAGILDDSLELSEVSSRHQQHLDTATRRRSMFARTLARHQPSWTDLFAWQAVVRSEHAVTALHLVRKPLALDEQQSSGPMPWQSRGSSPDGELLAIGTAKGALHLFDWQGRLLLDLPQAIPGYEGPITALASYQKSRASACLVVAQPQRGLRQITLKVKSEVRPRASQPKALSASLDDVVAGGGVKMQDVKAVLSFRAGTQGQQLIALTSDSTLHVFSANGTRLLCLQTREPVLDARMGAPATVNIITPHALLALPLHPPRLIKTLHQLGLLLPPASAQIQIDLDQAAAASSPPDDSQQQMQSKAGLRLASEVGHGHPSACQGLQAGEMLLAAAWEESQQPGSKGTANKGPGILPRALGFTSSGDLVRLAMLPGPKGTSKCQVRSRSAAGSEDKAVPPLQLPASMLFLAGAYLATTPAALHLFNTSAFIVSPPQPALQHSLKDELAAFDIQDDKEARQAPAVLATGSAGQLAVALGPKTVGMYQSLWPSPVSSGGQQGRSGWDMWTRPLFIFVAIGVGVWQFSRRRSQGDAITGGLRQGRDPAALQALMQGLSDSPRKLAAFQQDLSTQSMHGRRRVHHSPHATGLFGNGGLSDGNSDSD</sequence>
<feature type="compositionally biased region" description="Basic residues" evidence="1">
    <location>
        <begin position="619"/>
        <end position="628"/>
    </location>
</feature>
<keyword evidence="2" id="KW-0732">Signal</keyword>
<dbReference type="PANTHER" id="PTHR35464:SF1">
    <property type="entry name" value="OS06G0115200 PROTEIN"/>
    <property type="match status" value="1"/>
</dbReference>
<evidence type="ECO:0000256" key="1">
    <source>
        <dbReference type="SAM" id="MobiDB-lite"/>
    </source>
</evidence>
<feature type="region of interest" description="Disordered" evidence="1">
    <location>
        <begin position="333"/>
        <end position="356"/>
    </location>
</feature>
<feature type="signal peptide" evidence="2">
    <location>
        <begin position="1"/>
        <end position="25"/>
    </location>
</feature>
<keyword evidence="4" id="KW-1185">Reference proteome</keyword>
<evidence type="ECO:0000256" key="2">
    <source>
        <dbReference type="SAM" id="SignalP"/>
    </source>
</evidence>
<name>A0AAW1RIT8_9CHLO</name>
<dbReference type="Proteomes" id="UP001438707">
    <property type="component" value="Unassembled WGS sequence"/>
</dbReference>
<feature type="chain" id="PRO_5043486421" evidence="2">
    <location>
        <begin position="26"/>
        <end position="647"/>
    </location>
</feature>
<dbReference type="PROSITE" id="PS51257">
    <property type="entry name" value="PROKAR_LIPOPROTEIN"/>
    <property type="match status" value="1"/>
</dbReference>
<comment type="caution">
    <text evidence="3">The sequence shown here is derived from an EMBL/GenBank/DDBJ whole genome shotgun (WGS) entry which is preliminary data.</text>
</comment>
<evidence type="ECO:0000313" key="4">
    <source>
        <dbReference type="Proteomes" id="UP001438707"/>
    </source>
</evidence>
<gene>
    <name evidence="3" type="ORF">WJX74_000875</name>
</gene>
<dbReference type="EMBL" id="JALJOS010000010">
    <property type="protein sequence ID" value="KAK9833622.1"/>
    <property type="molecule type" value="Genomic_DNA"/>
</dbReference>
<dbReference type="PANTHER" id="PTHR35464">
    <property type="entry name" value="OS06G0115200 PROTEIN"/>
    <property type="match status" value="1"/>
</dbReference>
<accession>A0AAW1RIT8</accession>
<protein>
    <submittedName>
        <fullName evidence="3">Uncharacterized protein</fullName>
    </submittedName>
</protein>